<dbReference type="InterPro" id="IPR001680">
    <property type="entry name" value="WD40_rpt"/>
</dbReference>
<dbReference type="SMART" id="SM00320">
    <property type="entry name" value="WD40"/>
    <property type="match status" value="4"/>
</dbReference>
<evidence type="ECO:0000313" key="8">
    <source>
        <dbReference type="Proteomes" id="UP000027195"/>
    </source>
</evidence>
<evidence type="ECO:0000256" key="1">
    <source>
        <dbReference type="ARBA" id="ARBA00008075"/>
    </source>
</evidence>
<dbReference type="InParanoid" id="A0A067MNR1"/>
<evidence type="ECO:0000256" key="2">
    <source>
        <dbReference type="ARBA" id="ARBA00022574"/>
    </source>
</evidence>
<dbReference type="InterPro" id="IPR051243">
    <property type="entry name" value="PcG_WD-repeat"/>
</dbReference>
<gene>
    <name evidence="7" type="ORF">BOTBODRAFT_64352</name>
</gene>
<accession>A0A067MNR1</accession>
<dbReference type="InterPro" id="IPR036322">
    <property type="entry name" value="WD40_repeat_dom_sf"/>
</dbReference>
<dbReference type="PROSITE" id="PS50294">
    <property type="entry name" value="WD_REPEATS_REGION"/>
    <property type="match status" value="1"/>
</dbReference>
<protein>
    <submittedName>
        <fullName evidence="7">Uncharacterized protein</fullName>
    </submittedName>
</protein>
<dbReference type="PROSITE" id="PS50082">
    <property type="entry name" value="WD_REPEATS_2"/>
    <property type="match status" value="2"/>
</dbReference>
<reference evidence="8" key="1">
    <citation type="journal article" date="2014" name="Proc. Natl. Acad. Sci. U.S.A.">
        <title>Extensive sampling of basidiomycete genomes demonstrates inadequacy of the white-rot/brown-rot paradigm for wood decay fungi.</title>
        <authorList>
            <person name="Riley R."/>
            <person name="Salamov A.A."/>
            <person name="Brown D.W."/>
            <person name="Nagy L.G."/>
            <person name="Floudas D."/>
            <person name="Held B.W."/>
            <person name="Levasseur A."/>
            <person name="Lombard V."/>
            <person name="Morin E."/>
            <person name="Otillar R."/>
            <person name="Lindquist E.A."/>
            <person name="Sun H."/>
            <person name="LaButti K.M."/>
            <person name="Schmutz J."/>
            <person name="Jabbour D."/>
            <person name="Luo H."/>
            <person name="Baker S.E."/>
            <person name="Pisabarro A.G."/>
            <person name="Walton J.D."/>
            <person name="Blanchette R.A."/>
            <person name="Henrissat B."/>
            <person name="Martin F."/>
            <person name="Cullen D."/>
            <person name="Hibbett D.S."/>
            <person name="Grigoriev I.V."/>
        </authorList>
    </citation>
    <scope>NUCLEOTIDE SEQUENCE [LARGE SCALE GENOMIC DNA]</scope>
    <source>
        <strain evidence="8">FD-172 SS1</strain>
    </source>
</reference>
<dbReference type="PANTHER" id="PTHR10253">
    <property type="entry name" value="POLYCOMB PROTEIN"/>
    <property type="match status" value="1"/>
</dbReference>
<comment type="similarity">
    <text evidence="1">Belongs to the WD repeat ESC family.</text>
</comment>
<name>A0A067MNR1_BOTB1</name>
<dbReference type="Gene3D" id="2.130.10.10">
    <property type="entry name" value="YVTN repeat-like/Quinoprotein amine dehydrogenase"/>
    <property type="match status" value="1"/>
</dbReference>
<dbReference type="EMBL" id="KL198024">
    <property type="protein sequence ID" value="KDQ17373.1"/>
    <property type="molecule type" value="Genomic_DNA"/>
</dbReference>
<dbReference type="Pfam" id="PF00400">
    <property type="entry name" value="WD40"/>
    <property type="match status" value="2"/>
</dbReference>
<sequence>MSSTNNVSQAFSQLSILKDQGDSSLASHGIAETDENKRPPQHDLPWYHSPGSMHPYQLCGVSQSAAESSTTFCCASFFPWQDASISTLWGGIEHLTLQVGQAQAQRWNAVVAAWQGVFSVCGGQKVRLFQIKANKLLEPLFTIQLDDWSEGLHAVVWSLDPNSLSPLLVFGGDQSILYIYDLELRLMRGSIKGHGNAITSLSVQPTSPQVVVSTSCDHTSRVYDITYSPTDLFDPGWPSAGIAKKGQPKFQASPAFGASIPSNLLKPKAHQKHLESGMCMAVFRGGAGIPQTSGGHSAAVLGCDFHPNLPLVVTSGADCSVKIWLLPSLPSHFKTKIALDMSDKPLFSCSTIHSSPVQAVYWITSTILVSLSSGEHPEIVLWQWLSFDRFFPSSQAENSKLGASVSDFGNSRSYKVLSRFSIHSTIRSLSIHRQPTNRPTNPSKCTTTLLTLLLSGTSQVVVLSPSLLCPCDPLQESNPSEVLDCQPQWVLSLIPPGEGGNDFEHSTMSPGGASWIVCVGRYEMVSVWGWT</sequence>
<dbReference type="AlphaFoldDB" id="A0A067MNR1"/>
<keyword evidence="3" id="KW-0677">Repeat</keyword>
<dbReference type="InterPro" id="IPR015943">
    <property type="entry name" value="WD40/YVTN_repeat-like_dom_sf"/>
</dbReference>
<evidence type="ECO:0000256" key="6">
    <source>
        <dbReference type="PROSITE-ProRule" id="PRU00221"/>
    </source>
</evidence>
<dbReference type="HOGENOM" id="CLU_512849_0_0_1"/>
<proteinExistence type="inferred from homology"/>
<dbReference type="Proteomes" id="UP000027195">
    <property type="component" value="Unassembled WGS sequence"/>
</dbReference>
<dbReference type="SUPFAM" id="SSF50978">
    <property type="entry name" value="WD40 repeat-like"/>
    <property type="match status" value="1"/>
</dbReference>
<keyword evidence="5" id="KW-0804">Transcription</keyword>
<dbReference type="OrthoDB" id="7318948at2759"/>
<keyword evidence="2 6" id="KW-0853">WD repeat</keyword>
<feature type="repeat" description="WD" evidence="6">
    <location>
        <begin position="293"/>
        <end position="324"/>
    </location>
</feature>
<evidence type="ECO:0000313" key="7">
    <source>
        <dbReference type="EMBL" id="KDQ17373.1"/>
    </source>
</evidence>
<evidence type="ECO:0000256" key="4">
    <source>
        <dbReference type="ARBA" id="ARBA00023015"/>
    </source>
</evidence>
<evidence type="ECO:0000256" key="3">
    <source>
        <dbReference type="ARBA" id="ARBA00022737"/>
    </source>
</evidence>
<keyword evidence="4" id="KW-0805">Transcription regulation</keyword>
<evidence type="ECO:0000256" key="5">
    <source>
        <dbReference type="ARBA" id="ARBA00023163"/>
    </source>
</evidence>
<keyword evidence="8" id="KW-1185">Reference proteome</keyword>
<organism evidence="7 8">
    <name type="scientific">Botryobasidium botryosum (strain FD-172 SS1)</name>
    <dbReference type="NCBI Taxonomy" id="930990"/>
    <lineage>
        <taxon>Eukaryota</taxon>
        <taxon>Fungi</taxon>
        <taxon>Dikarya</taxon>
        <taxon>Basidiomycota</taxon>
        <taxon>Agaricomycotina</taxon>
        <taxon>Agaricomycetes</taxon>
        <taxon>Cantharellales</taxon>
        <taxon>Botryobasidiaceae</taxon>
        <taxon>Botryobasidium</taxon>
    </lineage>
</organism>
<dbReference type="STRING" id="930990.A0A067MNR1"/>
<feature type="repeat" description="WD" evidence="6">
    <location>
        <begin position="191"/>
        <end position="225"/>
    </location>
</feature>